<name>A0ABY4B4Y8_9BACT</name>
<gene>
    <name evidence="12" type="primary">cas3</name>
    <name evidence="12" type="ORF">MTP16_00890</name>
</gene>
<keyword evidence="4" id="KW-0479">Metal-binding</keyword>
<dbReference type="InterPro" id="IPR054712">
    <property type="entry name" value="Cas3-like_dom"/>
</dbReference>
<evidence type="ECO:0000256" key="5">
    <source>
        <dbReference type="ARBA" id="ARBA00022741"/>
    </source>
</evidence>
<feature type="domain" description="HD Cas3-type" evidence="11">
    <location>
        <begin position="13"/>
        <end position="200"/>
    </location>
</feature>
<keyword evidence="13" id="KW-1185">Reference proteome</keyword>
<comment type="similarity">
    <text evidence="1">In the N-terminal section; belongs to the CRISPR-associated nuclease Cas3-HD family.</text>
</comment>
<dbReference type="InterPro" id="IPR006483">
    <property type="entry name" value="CRISPR-assoc_Cas3_HD"/>
</dbReference>
<dbReference type="Gene3D" id="3.40.50.300">
    <property type="entry name" value="P-loop containing nucleotide triphosphate hydrolases"/>
    <property type="match status" value="2"/>
</dbReference>
<evidence type="ECO:0000256" key="1">
    <source>
        <dbReference type="ARBA" id="ARBA00006847"/>
    </source>
</evidence>
<dbReference type="NCBIfam" id="TIGR01596">
    <property type="entry name" value="cas3_HD"/>
    <property type="match status" value="1"/>
</dbReference>
<dbReference type="InterPro" id="IPR001650">
    <property type="entry name" value="Helicase_C-like"/>
</dbReference>
<comment type="similarity">
    <text evidence="10">Belongs to the DEAD box helicase family.</text>
</comment>
<evidence type="ECO:0000256" key="2">
    <source>
        <dbReference type="ARBA" id="ARBA00009046"/>
    </source>
</evidence>
<evidence type="ECO:0000256" key="9">
    <source>
        <dbReference type="ARBA" id="ARBA00023118"/>
    </source>
</evidence>
<comment type="similarity">
    <text evidence="2">In the central section; belongs to the CRISPR-associated helicase Cas3 family.</text>
</comment>
<dbReference type="InterPro" id="IPR027417">
    <property type="entry name" value="P-loop_NTPase"/>
</dbReference>
<evidence type="ECO:0000256" key="3">
    <source>
        <dbReference type="ARBA" id="ARBA00022722"/>
    </source>
</evidence>
<evidence type="ECO:0000313" key="12">
    <source>
        <dbReference type="EMBL" id="UOE34221.1"/>
    </source>
</evidence>
<organism evidence="12 13">
    <name type="scientific">Hymenobacter monticola</name>
    <dbReference type="NCBI Taxonomy" id="1705399"/>
    <lineage>
        <taxon>Bacteria</taxon>
        <taxon>Pseudomonadati</taxon>
        <taxon>Bacteroidota</taxon>
        <taxon>Cytophagia</taxon>
        <taxon>Cytophagales</taxon>
        <taxon>Hymenobacteraceae</taxon>
        <taxon>Hymenobacter</taxon>
    </lineage>
</organism>
<dbReference type="PANTHER" id="PTHR47959">
    <property type="entry name" value="ATP-DEPENDENT RNA HELICASE RHLE-RELATED"/>
    <property type="match status" value="1"/>
</dbReference>
<dbReference type="InterPro" id="IPR006675">
    <property type="entry name" value="HDIG_dom"/>
</dbReference>
<dbReference type="Gene3D" id="1.10.3210.30">
    <property type="match status" value="1"/>
</dbReference>
<dbReference type="InterPro" id="IPR038257">
    <property type="entry name" value="CRISPR-assoc_Cas3_HD_sf"/>
</dbReference>
<dbReference type="Pfam" id="PF01966">
    <property type="entry name" value="HD"/>
    <property type="match status" value="1"/>
</dbReference>
<dbReference type="NCBIfam" id="TIGR01587">
    <property type="entry name" value="cas3_core"/>
    <property type="match status" value="1"/>
</dbReference>
<dbReference type="PANTHER" id="PTHR47959:SF16">
    <property type="entry name" value="CRISPR-ASSOCIATED NUCLEASE_HELICASE CAS3-RELATED"/>
    <property type="match status" value="1"/>
</dbReference>
<keyword evidence="6" id="KW-0378">Hydrolase</keyword>
<evidence type="ECO:0000256" key="7">
    <source>
        <dbReference type="ARBA" id="ARBA00022806"/>
    </source>
</evidence>
<dbReference type="SMART" id="SM00490">
    <property type="entry name" value="HELICc"/>
    <property type="match status" value="1"/>
</dbReference>
<evidence type="ECO:0000259" key="11">
    <source>
        <dbReference type="PROSITE" id="PS51643"/>
    </source>
</evidence>
<keyword evidence="9" id="KW-0051">Antiviral defense</keyword>
<accession>A0ABY4B4Y8</accession>
<evidence type="ECO:0000256" key="6">
    <source>
        <dbReference type="ARBA" id="ARBA00022801"/>
    </source>
</evidence>
<dbReference type="SUPFAM" id="SSF52540">
    <property type="entry name" value="P-loop containing nucleoside triphosphate hydrolases"/>
    <property type="match status" value="1"/>
</dbReference>
<keyword evidence="3" id="KW-0540">Nuclease</keyword>
<sequence length="725" mass="80088">MSTRPELLAKSASHGGELSLLAHTQHVVAVAEAVARAVGFDERLARLGAALHDLGKAHPAFQRKLRLNTGQADPNPTMHRHELSSLGFLPLLPRADWPAVIDMVVAHHKPMQQKDDLFAKGILDLNDRSRTWQADHLAGWEEWAPGALDVLDALDALGIATRPVSRAEAEEALAFAVAHCEGKRKNWAPGRGLLQAADHFASALQHDAAGQLNTLFAKPDLSYFNRSSALYPLSLLAADQPQAHTLVVAPTGAGKTDYLLRRCRGRVFYTLPFQASINSMFDRMRKADEKLPFGGSIRLQHAASQLVENRGAVEKQLQSLVGASVKVLTPHQLAAVVFGTPGYEAVMLDVRGADIILDEVHTYSAQAQSMVLEIVDALRRLGCRLHIGTATMPTVLYQELLHRLGGPEAVAEVALPLPTLDAFDRHAVHKIPRDADDPAAWPAAADAVLAAAMAAGEKVLVICNTVQGAQQRYKDLHELFPDVKMLLLHSRFRRGDRAAREKRLEKEFNSPKEPGPCLVVSTQVVEVSLDISFDRMITEAAPLDALVQRFGRVNRRRTPETIGRLKPVHVLAPGPSCLPYSREVVEASFAQLPDHGEVLRERDAQTKIDAVYPALQISSISTHVIWDGERCKLRELCNNPRAVLVETLEIESTACILAADRAAYLEGRWEARTQLEIPVSWRSMYARKNTYERLDVGMMPFVVPGNKHYEELGLQFEEYDMFLEN</sequence>
<dbReference type="Pfam" id="PF22590">
    <property type="entry name" value="Cas3-like_C_2"/>
    <property type="match status" value="1"/>
</dbReference>
<keyword evidence="8" id="KW-0067">ATP-binding</keyword>
<evidence type="ECO:0000313" key="13">
    <source>
        <dbReference type="Proteomes" id="UP000831390"/>
    </source>
</evidence>
<evidence type="ECO:0000256" key="4">
    <source>
        <dbReference type="ARBA" id="ARBA00022723"/>
    </source>
</evidence>
<evidence type="ECO:0000256" key="8">
    <source>
        <dbReference type="ARBA" id="ARBA00022840"/>
    </source>
</evidence>
<dbReference type="InterPro" id="IPR006674">
    <property type="entry name" value="HD_domain"/>
</dbReference>
<dbReference type="PROSITE" id="PS51643">
    <property type="entry name" value="HD_CAS3"/>
    <property type="match status" value="1"/>
</dbReference>
<evidence type="ECO:0000256" key="10">
    <source>
        <dbReference type="ARBA" id="ARBA00038437"/>
    </source>
</evidence>
<proteinExistence type="inferred from homology"/>
<keyword evidence="7" id="KW-0347">Helicase</keyword>
<dbReference type="SUPFAM" id="SSF109604">
    <property type="entry name" value="HD-domain/PDEase-like"/>
    <property type="match status" value="1"/>
</dbReference>
<reference evidence="12 13" key="1">
    <citation type="submission" date="2022-03" db="EMBL/GenBank/DDBJ databases">
        <title>Hymenobactersp. isolated from the air.</title>
        <authorList>
            <person name="Won M."/>
            <person name="Kwon S.-W."/>
        </authorList>
    </citation>
    <scope>NUCLEOTIDE SEQUENCE [LARGE SCALE GENOMIC DNA]</scope>
    <source>
        <strain evidence="12 13">KACC 22596</strain>
    </source>
</reference>
<dbReference type="InterPro" id="IPR006474">
    <property type="entry name" value="Helicase_Cas3_CRISPR-ass_core"/>
</dbReference>
<keyword evidence="5" id="KW-0547">Nucleotide-binding</keyword>
<dbReference type="NCBIfam" id="TIGR00277">
    <property type="entry name" value="HDIG"/>
    <property type="match status" value="1"/>
</dbReference>
<dbReference type="CDD" id="cd09641">
    <property type="entry name" value="Cas3''_I"/>
    <property type="match status" value="1"/>
</dbReference>
<dbReference type="EMBL" id="CP094534">
    <property type="protein sequence ID" value="UOE34221.1"/>
    <property type="molecule type" value="Genomic_DNA"/>
</dbReference>
<dbReference type="RefSeq" id="WP_243515074.1">
    <property type="nucleotide sequence ID" value="NZ_CP094534.1"/>
</dbReference>
<dbReference type="Proteomes" id="UP000831390">
    <property type="component" value="Chromosome"/>
</dbReference>
<protein>
    <submittedName>
        <fullName evidence="12">CRISPR-associated helicase Cas3</fullName>
    </submittedName>
</protein>
<dbReference type="Pfam" id="PF00270">
    <property type="entry name" value="DEAD"/>
    <property type="match status" value="1"/>
</dbReference>
<dbReference type="InterPro" id="IPR011545">
    <property type="entry name" value="DEAD/DEAH_box_helicase_dom"/>
</dbReference>
<dbReference type="InterPro" id="IPR050079">
    <property type="entry name" value="DEAD_box_RNA_helicase"/>
</dbReference>